<protein>
    <submittedName>
        <fullName evidence="2">Uncharacterized protein</fullName>
    </submittedName>
</protein>
<feature type="region of interest" description="Disordered" evidence="1">
    <location>
        <begin position="227"/>
        <end position="255"/>
    </location>
</feature>
<feature type="compositionally biased region" description="Basic residues" evidence="1">
    <location>
        <begin position="276"/>
        <end position="307"/>
    </location>
</feature>
<feature type="compositionally biased region" description="Low complexity" evidence="1">
    <location>
        <begin position="146"/>
        <end position="157"/>
    </location>
</feature>
<feature type="compositionally biased region" description="Low complexity" evidence="1">
    <location>
        <begin position="27"/>
        <end position="47"/>
    </location>
</feature>
<evidence type="ECO:0000313" key="2">
    <source>
        <dbReference type="EMBL" id="ACF87383.1"/>
    </source>
</evidence>
<sequence>MEGAGEQQAPGAPAEGHRRQDLHGPPRARQLQAAQALRQQRGAQGAVPRGGVGRRGRRHHLPKGMQAAARDDEPVLVLAAAERAVLELPEPGAVLPRQPGVVELPEPDAPRPRQRQQQPHPRPRRRSSRSGGGGLLPAPVPPGPAAAPRLQQRARDAAALVAHGGVAVARQGPQARLGRRRRRRPVPPPLLRGVRPRQPDPRAPARRAPGHHPRVRRVRRLLLRGGGLRPLDQLPDRGGHHGARVARVQPRQPGRWRRRRVRFRLHGAGRGGGRGVRVRQGPRHAVGRRAHPQGRRRGARAHARRRRQVSEAATAVVALTASSGSLSSPTAMPGVGDDCCETGNKKKCVVRAFVVA</sequence>
<feature type="region of interest" description="Disordered" evidence="1">
    <location>
        <begin position="267"/>
        <end position="308"/>
    </location>
</feature>
<feature type="compositionally biased region" description="Basic residues" evidence="1">
    <location>
        <begin position="52"/>
        <end position="62"/>
    </location>
</feature>
<feature type="compositionally biased region" description="Basic and acidic residues" evidence="1">
    <location>
        <begin position="15"/>
        <end position="24"/>
    </location>
</feature>
<evidence type="ECO:0000256" key="1">
    <source>
        <dbReference type="SAM" id="MobiDB-lite"/>
    </source>
</evidence>
<dbReference type="AlphaFoldDB" id="B4FZ40"/>
<dbReference type="EMBL" id="BT042378">
    <property type="protein sequence ID" value="ACF87383.1"/>
    <property type="molecule type" value="mRNA"/>
</dbReference>
<proteinExistence type="evidence at transcript level"/>
<feature type="compositionally biased region" description="Basic residues" evidence="1">
    <location>
        <begin position="204"/>
        <end position="214"/>
    </location>
</feature>
<name>B4FZ40_MAIZE</name>
<feature type="region of interest" description="Disordered" evidence="1">
    <location>
        <begin position="1"/>
        <end position="73"/>
    </location>
</feature>
<feature type="region of interest" description="Disordered" evidence="1">
    <location>
        <begin position="87"/>
        <end position="157"/>
    </location>
</feature>
<feature type="region of interest" description="Disordered" evidence="1">
    <location>
        <begin position="170"/>
        <end position="214"/>
    </location>
</feature>
<feature type="compositionally biased region" description="Low complexity" evidence="1">
    <location>
        <begin position="1"/>
        <end position="14"/>
    </location>
</feature>
<reference evidence="2" key="1">
    <citation type="journal article" date="2009" name="PLoS Genet.">
        <title>Sequencing, mapping, and analysis of 27,455 maize full-length cDNAs.</title>
        <authorList>
            <person name="Soderlund C."/>
            <person name="Descour A."/>
            <person name="Kudrna D."/>
            <person name="Bomhoff M."/>
            <person name="Boyd L."/>
            <person name="Currie J."/>
            <person name="Angelova A."/>
            <person name="Collura K."/>
            <person name="Wissotski M."/>
            <person name="Ashley E."/>
            <person name="Morrow D."/>
            <person name="Fernandes J."/>
            <person name="Walbot V."/>
            <person name="Yu Y."/>
        </authorList>
    </citation>
    <scope>NUCLEOTIDE SEQUENCE</scope>
    <source>
        <strain evidence="2">B73</strain>
    </source>
</reference>
<accession>B4FZ40</accession>
<organism evidence="2">
    <name type="scientific">Zea mays</name>
    <name type="common">Maize</name>
    <dbReference type="NCBI Taxonomy" id="4577"/>
    <lineage>
        <taxon>Eukaryota</taxon>
        <taxon>Viridiplantae</taxon>
        <taxon>Streptophyta</taxon>
        <taxon>Embryophyta</taxon>
        <taxon>Tracheophyta</taxon>
        <taxon>Spermatophyta</taxon>
        <taxon>Magnoliopsida</taxon>
        <taxon>Liliopsida</taxon>
        <taxon>Poales</taxon>
        <taxon>Poaceae</taxon>
        <taxon>PACMAD clade</taxon>
        <taxon>Panicoideae</taxon>
        <taxon>Andropogonodae</taxon>
        <taxon>Andropogoneae</taxon>
        <taxon>Tripsacinae</taxon>
        <taxon>Zea</taxon>
    </lineage>
</organism>